<reference evidence="2 3" key="1">
    <citation type="submission" date="2017-04" db="EMBL/GenBank/DDBJ databases">
        <title>Complete genome sequence of Flavobacterium kingsejong AJ004.</title>
        <authorList>
            <person name="Lee P.C."/>
        </authorList>
    </citation>
    <scope>NUCLEOTIDE SEQUENCE [LARGE SCALE GENOMIC DNA]</scope>
    <source>
        <strain evidence="2 3">AJ004</strain>
    </source>
</reference>
<protein>
    <submittedName>
        <fullName evidence="2">Uncharacterized protein</fullName>
    </submittedName>
</protein>
<dbReference type="EMBL" id="CP020919">
    <property type="protein sequence ID" value="AWG23787.1"/>
    <property type="molecule type" value="Genomic_DNA"/>
</dbReference>
<feature type="signal peptide" evidence="1">
    <location>
        <begin position="1"/>
        <end position="20"/>
    </location>
</feature>
<organism evidence="2 3">
    <name type="scientific">Flavobacterium kingsejongi</name>
    <dbReference type="NCBI Taxonomy" id="1678728"/>
    <lineage>
        <taxon>Bacteria</taxon>
        <taxon>Pseudomonadati</taxon>
        <taxon>Bacteroidota</taxon>
        <taxon>Flavobacteriia</taxon>
        <taxon>Flavobacteriales</taxon>
        <taxon>Flavobacteriaceae</taxon>
        <taxon>Flavobacterium</taxon>
    </lineage>
</organism>
<keyword evidence="1" id="KW-0732">Signal</keyword>
<keyword evidence="3" id="KW-1185">Reference proteome</keyword>
<proteinExistence type="predicted"/>
<accession>A0A2S1LJ93</accession>
<dbReference type="AlphaFoldDB" id="A0A2S1LJ93"/>
<sequence>MKKIFLFLAVAGTFFTSCSSDDDSNDGTPVTPGATAITLTSNVATVALGGSFTFTVTDNLAANVTTTSQYFVNDVAITSNVYTPSAVGTYSVKAKNGTLTSAVVTVTVTAAPVVSPSNSFVLNNTNYETPVVGFGFRGIYEAGTAGQYLILWDFNPYKEVGSGNSATYPNDLYLTFALPIVPTGQDADGEPTFTILFPTVADFSWNSTTLPTLLDAYVISNNVALLPEDADERAALIADVSLNITAIQFPTDTSTASNLAATYSVTLNDGKVVQGQYSGTTGYYDATGAKAAKMNVAPKNVKLSKGKMHLAKK</sequence>
<dbReference type="Proteomes" id="UP000244677">
    <property type="component" value="Chromosome"/>
</dbReference>
<dbReference type="RefSeq" id="WP_108735461.1">
    <property type="nucleotide sequence ID" value="NZ_CP020919.1"/>
</dbReference>
<name>A0A2S1LJ93_9FLAO</name>
<gene>
    <name evidence="2" type="ORF">FK004_00365</name>
</gene>
<feature type="chain" id="PRO_5015391183" evidence="1">
    <location>
        <begin position="21"/>
        <end position="313"/>
    </location>
</feature>
<evidence type="ECO:0000313" key="3">
    <source>
        <dbReference type="Proteomes" id="UP000244677"/>
    </source>
</evidence>
<dbReference type="OrthoDB" id="1353940at2"/>
<dbReference type="KEGG" id="fki:FK004_00365"/>
<evidence type="ECO:0000256" key="1">
    <source>
        <dbReference type="SAM" id="SignalP"/>
    </source>
</evidence>
<evidence type="ECO:0000313" key="2">
    <source>
        <dbReference type="EMBL" id="AWG23787.1"/>
    </source>
</evidence>
<dbReference type="PROSITE" id="PS51257">
    <property type="entry name" value="PROKAR_LIPOPROTEIN"/>
    <property type="match status" value="1"/>
</dbReference>